<dbReference type="EMBL" id="AAITFY010000049">
    <property type="protein sequence ID" value="ECH8334074.1"/>
    <property type="molecule type" value="Genomic_DNA"/>
</dbReference>
<organism evidence="1">
    <name type="scientific">Salmonella enterica I</name>
    <dbReference type="NCBI Taxonomy" id="59201"/>
    <lineage>
        <taxon>Bacteria</taxon>
        <taxon>Pseudomonadati</taxon>
        <taxon>Pseudomonadota</taxon>
        <taxon>Gammaproteobacteria</taxon>
        <taxon>Enterobacterales</taxon>
        <taxon>Enterobacteriaceae</taxon>
        <taxon>Salmonella</taxon>
    </lineage>
</organism>
<dbReference type="InterPro" id="IPR029063">
    <property type="entry name" value="SAM-dependent_MTases_sf"/>
</dbReference>
<keyword evidence="1" id="KW-0378">Hydrolase</keyword>
<dbReference type="PRINTS" id="PR00507">
    <property type="entry name" value="N12N6MTFRASE"/>
</dbReference>
<dbReference type="GO" id="GO:0004386">
    <property type="term" value="F:helicase activity"/>
    <property type="evidence" value="ECO:0007669"/>
    <property type="project" value="UniProtKB-KW"/>
</dbReference>
<feature type="non-terminal residue" evidence="1">
    <location>
        <position position="604"/>
    </location>
</feature>
<sequence length="604" mass="65977">MDKLLHSISEASSLGELIEIVSRLHKLRAVATFGVKKVDGVSIQKTRRAANNAAVELLNSLPPGFDGAKLTDEQRQILAGYTGEGGLTDGEGSQYEYYTPQFMAEGIWDLFADYGIDGGHVLEPSAGTGIFQETKRQGMIMTSAELSPISGRINQLLHPEDDVNIGAFEALAAKDAMYDHAVGNVPFGEGRSGVAGLDPAYANEKNVGNYFVLRTIDKVKPGGLIVLVVPNGMTDGTKYKKLRDKVSRKAEFLGAHRMPSGTFSESGTDTVVDVWVLRKHPETFLEMIPDTDDATLKSANVLWDTFLKGKWFTTEGKRFVYGDMERTSFRNTLVVKKDGHVSNESMKNALSRRFESRINWDLLGVTTQAWQGAKVGDKRLVGGIWHEFDGLKWVKDATTKSSALDVNRYGVTTFGDLQIAFQSTNGILALSWDQISAIASDYPSVISDEVAAMIRFAGKQREKDRERVMRGALIGQLINKALDKRNLGENVDDELADAARLAEAEIAKYGPPHAIKLNGIAEAGAKNWMTFTGNVKQDGSASDLLAGRLDVTDGAAGIDFTRPEQVVTHLFSDVALNPITLDDFREAFAGELPEDEDAALEYLA</sequence>
<dbReference type="InterPro" id="IPR052933">
    <property type="entry name" value="DNA_Protect_Modify"/>
</dbReference>
<dbReference type="AlphaFoldDB" id="A0A5Y3IC20"/>
<keyword evidence="1" id="KW-0547">Nucleotide-binding</keyword>
<dbReference type="PANTHER" id="PTHR41313">
    <property type="entry name" value="ADENINE-SPECIFIC METHYLTRANSFERASE"/>
    <property type="match status" value="1"/>
</dbReference>
<accession>A0A5Y3IC20</accession>
<dbReference type="PANTHER" id="PTHR41313:SF1">
    <property type="entry name" value="DNA METHYLASE ADENINE-SPECIFIC DOMAIN-CONTAINING PROTEIN"/>
    <property type="match status" value="1"/>
</dbReference>
<dbReference type="Gene3D" id="3.40.50.150">
    <property type="entry name" value="Vaccinia Virus protein VP39"/>
    <property type="match status" value="1"/>
</dbReference>
<proteinExistence type="predicted"/>
<dbReference type="SUPFAM" id="SSF53335">
    <property type="entry name" value="S-adenosyl-L-methionine-dependent methyltransferases"/>
    <property type="match status" value="1"/>
</dbReference>
<gene>
    <name evidence="1" type="ORF">RU16_24375</name>
</gene>
<reference evidence="1" key="1">
    <citation type="submission" date="2018-08" db="EMBL/GenBank/DDBJ databases">
        <authorList>
            <consortium name="GenomeTrakr network: Whole genome sequencing for foodborne pathogen traceback"/>
        </authorList>
    </citation>
    <scope>NUCLEOTIDE SEQUENCE</scope>
    <source>
        <strain evidence="1">FDA00003824</strain>
    </source>
</reference>
<evidence type="ECO:0000313" key="1">
    <source>
        <dbReference type="EMBL" id="ECH8334074.1"/>
    </source>
</evidence>
<name>A0A5Y3IC20_SALET</name>
<protein>
    <submittedName>
        <fullName evidence="1">Helicase SNF2</fullName>
    </submittedName>
</protein>
<comment type="caution">
    <text evidence="1">The sequence shown here is derived from an EMBL/GenBank/DDBJ whole genome shotgun (WGS) entry which is preliminary data.</text>
</comment>
<keyword evidence="1" id="KW-0067">ATP-binding</keyword>
<keyword evidence="1" id="KW-0347">Helicase</keyword>